<evidence type="ECO:0000313" key="3">
    <source>
        <dbReference type="Proteomes" id="UP000824998"/>
    </source>
</evidence>
<keyword evidence="3" id="KW-1185">Reference proteome</keyword>
<protein>
    <submittedName>
        <fullName evidence="2">Uncharacterized protein</fullName>
    </submittedName>
</protein>
<comment type="caution">
    <text evidence="2">The sequence shown here is derived from an EMBL/GenBank/DDBJ whole genome shotgun (WGS) entry which is preliminary data.</text>
</comment>
<dbReference type="EMBL" id="MU251437">
    <property type="protein sequence ID" value="KAG9235267.1"/>
    <property type="molecule type" value="Genomic_DNA"/>
</dbReference>
<evidence type="ECO:0000256" key="1">
    <source>
        <dbReference type="SAM" id="MobiDB-lite"/>
    </source>
</evidence>
<feature type="compositionally biased region" description="Polar residues" evidence="1">
    <location>
        <begin position="462"/>
        <end position="475"/>
    </location>
</feature>
<reference evidence="2" key="1">
    <citation type="journal article" date="2021" name="IMA Fungus">
        <title>Genomic characterization of three marine fungi, including Emericellopsis atlantica sp. nov. with signatures of a generalist lifestyle and marine biomass degradation.</title>
        <authorList>
            <person name="Hagestad O.C."/>
            <person name="Hou L."/>
            <person name="Andersen J.H."/>
            <person name="Hansen E.H."/>
            <person name="Altermark B."/>
            <person name="Li C."/>
            <person name="Kuhnert E."/>
            <person name="Cox R.J."/>
            <person name="Crous P.W."/>
            <person name="Spatafora J.W."/>
            <person name="Lail K."/>
            <person name="Amirebrahimi M."/>
            <person name="Lipzen A."/>
            <person name="Pangilinan J."/>
            <person name="Andreopoulos W."/>
            <person name="Hayes R.D."/>
            <person name="Ng V."/>
            <person name="Grigoriev I.V."/>
            <person name="Jackson S.A."/>
            <person name="Sutton T.D.S."/>
            <person name="Dobson A.D.W."/>
            <person name="Rama T."/>
        </authorList>
    </citation>
    <scope>NUCLEOTIDE SEQUENCE</scope>
    <source>
        <strain evidence="2">TRa018bII</strain>
    </source>
</reference>
<feature type="compositionally biased region" description="Basic and acidic residues" evidence="1">
    <location>
        <begin position="537"/>
        <end position="555"/>
    </location>
</feature>
<sequence>MDDHPHPQASATPDIKTLFEALAKSHDLSSPLSIRPPTCCRTHDGFQPISVRVPTYTGPAVQLADGRVFKGCVQLLGDPIVGDATDEDLEALLVSLCKELCEDHFANEISHPASYVETSKGFKEVYVFRDVYEGPGVQLDDGRLFKGGIDLGNLVPPWMETGIDAPVAPCLFPARAHSINGITTHPPLPERPESLGMHLPTRHRIPPTDRTIELAMNGSLGRSNSYSPEIPLLFCRRVDLDGKVHYHDCLNNEGSSKTHSCGMDLTIARYVKLASAPNLPFPRAQLPPEAYSRSGLASGYEHSQHNGTRSIKLPSMSELDDSISHVNSPRSHPTRTTLTKSNLDAQPVDLLGSLIGYVSGVKAHRYERTPDGRLAIVALLPGAEMYDGVAQTDEMLALKQSPPNATPKRPRSGCPSDMDAQEKFRLDGLDSLRTPPTAPTFRDRMAQLSELISKVRLSLRDNINSSNRGPSSASTVGREEESSPSPLPPRPAGTPFPPCDAEDLKLLDPLPLGASASTATPPAENKSRRSAPPPEQRAGRDEPVSMAWSEDKGRSHAHDAAVRFASSNEDLATNAAQARIDAPSPIVGHPPTLATLFTPYKLLHRTAHSVSWASAVEATHASLMASRASKDAGNRLDRSSTAVEASQLAAARKADDQRRWDAVLPAWFWNDAAYRVLEGEMAAALGAMGEGETTDEAVVKFLENEWKIREAMQEFVRELQRREGAGYY</sequence>
<feature type="region of interest" description="Disordered" evidence="1">
    <location>
        <begin position="462"/>
        <end position="555"/>
    </location>
</feature>
<feature type="region of interest" description="Disordered" evidence="1">
    <location>
        <begin position="293"/>
        <end position="312"/>
    </location>
</feature>
<name>A0A9P7YKL0_9HELO</name>
<feature type="compositionally biased region" description="Pro residues" evidence="1">
    <location>
        <begin position="485"/>
        <end position="498"/>
    </location>
</feature>
<organism evidence="2 3">
    <name type="scientific">Amylocarpus encephaloides</name>
    <dbReference type="NCBI Taxonomy" id="45428"/>
    <lineage>
        <taxon>Eukaryota</taxon>
        <taxon>Fungi</taxon>
        <taxon>Dikarya</taxon>
        <taxon>Ascomycota</taxon>
        <taxon>Pezizomycotina</taxon>
        <taxon>Leotiomycetes</taxon>
        <taxon>Helotiales</taxon>
        <taxon>Helotiales incertae sedis</taxon>
        <taxon>Amylocarpus</taxon>
    </lineage>
</organism>
<feature type="region of interest" description="Disordered" evidence="1">
    <location>
        <begin position="321"/>
        <end position="341"/>
    </location>
</feature>
<accession>A0A9P7YKL0</accession>
<dbReference type="Proteomes" id="UP000824998">
    <property type="component" value="Unassembled WGS sequence"/>
</dbReference>
<feature type="region of interest" description="Disordered" evidence="1">
    <location>
        <begin position="398"/>
        <end position="419"/>
    </location>
</feature>
<evidence type="ECO:0000313" key="2">
    <source>
        <dbReference type="EMBL" id="KAG9235267.1"/>
    </source>
</evidence>
<proteinExistence type="predicted"/>
<gene>
    <name evidence="2" type="ORF">BJ875DRAFT_278890</name>
</gene>
<dbReference type="AlphaFoldDB" id="A0A9P7YKL0"/>
<feature type="compositionally biased region" description="Polar residues" evidence="1">
    <location>
        <begin position="324"/>
        <end position="341"/>
    </location>
</feature>